<name>A0A3N4JVG0_9PEZI</name>
<dbReference type="Proteomes" id="UP000276215">
    <property type="component" value="Unassembled WGS sequence"/>
</dbReference>
<proteinExistence type="predicted"/>
<keyword evidence="1" id="KW-0472">Membrane</keyword>
<keyword evidence="3" id="KW-1185">Reference proteome</keyword>
<feature type="transmembrane region" description="Helical" evidence="1">
    <location>
        <begin position="158"/>
        <end position="175"/>
    </location>
</feature>
<evidence type="ECO:0000313" key="3">
    <source>
        <dbReference type="Proteomes" id="UP000276215"/>
    </source>
</evidence>
<sequence>MDGILNSNGIPKLIGGRAIILKGVWFFSSFLPCETKKGARVSLAWGLNTVLGNIINPPYPLWLPYLSRELGVFFLKIKIKIKKAHGKKQQQERRNNAVRRLGYRVRSEDLDTVQGLPVTPFFSSFFHKRVDGCMLTGGLMDMFFCFLSLLLLVTFSPFARGSFFLFFFFFAFHCFKPSLSPGWRSENPRWAGW</sequence>
<organism evidence="2 3">
    <name type="scientific">Choiromyces venosus 120613-1</name>
    <dbReference type="NCBI Taxonomy" id="1336337"/>
    <lineage>
        <taxon>Eukaryota</taxon>
        <taxon>Fungi</taxon>
        <taxon>Dikarya</taxon>
        <taxon>Ascomycota</taxon>
        <taxon>Pezizomycotina</taxon>
        <taxon>Pezizomycetes</taxon>
        <taxon>Pezizales</taxon>
        <taxon>Tuberaceae</taxon>
        <taxon>Choiromyces</taxon>
    </lineage>
</organism>
<protein>
    <submittedName>
        <fullName evidence="2">Uncharacterized protein</fullName>
    </submittedName>
</protein>
<reference evidence="2 3" key="1">
    <citation type="journal article" date="2018" name="Nat. Ecol. Evol.">
        <title>Pezizomycetes genomes reveal the molecular basis of ectomycorrhizal truffle lifestyle.</title>
        <authorList>
            <person name="Murat C."/>
            <person name="Payen T."/>
            <person name="Noel B."/>
            <person name="Kuo A."/>
            <person name="Morin E."/>
            <person name="Chen J."/>
            <person name="Kohler A."/>
            <person name="Krizsan K."/>
            <person name="Balestrini R."/>
            <person name="Da Silva C."/>
            <person name="Montanini B."/>
            <person name="Hainaut M."/>
            <person name="Levati E."/>
            <person name="Barry K.W."/>
            <person name="Belfiori B."/>
            <person name="Cichocki N."/>
            <person name="Clum A."/>
            <person name="Dockter R.B."/>
            <person name="Fauchery L."/>
            <person name="Guy J."/>
            <person name="Iotti M."/>
            <person name="Le Tacon F."/>
            <person name="Lindquist E.A."/>
            <person name="Lipzen A."/>
            <person name="Malagnac F."/>
            <person name="Mello A."/>
            <person name="Molinier V."/>
            <person name="Miyauchi S."/>
            <person name="Poulain J."/>
            <person name="Riccioni C."/>
            <person name="Rubini A."/>
            <person name="Sitrit Y."/>
            <person name="Splivallo R."/>
            <person name="Traeger S."/>
            <person name="Wang M."/>
            <person name="Zifcakova L."/>
            <person name="Wipf D."/>
            <person name="Zambonelli A."/>
            <person name="Paolocci F."/>
            <person name="Nowrousian M."/>
            <person name="Ottonello S."/>
            <person name="Baldrian P."/>
            <person name="Spatafora J.W."/>
            <person name="Henrissat B."/>
            <person name="Nagy L.G."/>
            <person name="Aury J.M."/>
            <person name="Wincker P."/>
            <person name="Grigoriev I.V."/>
            <person name="Bonfante P."/>
            <person name="Martin F.M."/>
        </authorList>
    </citation>
    <scope>NUCLEOTIDE SEQUENCE [LARGE SCALE GENOMIC DNA]</scope>
    <source>
        <strain evidence="2 3">120613-1</strain>
    </source>
</reference>
<keyword evidence="1" id="KW-1133">Transmembrane helix</keyword>
<dbReference type="AlphaFoldDB" id="A0A3N4JVG0"/>
<keyword evidence="1" id="KW-0812">Transmembrane</keyword>
<evidence type="ECO:0000313" key="2">
    <source>
        <dbReference type="EMBL" id="RPB02346.1"/>
    </source>
</evidence>
<accession>A0A3N4JVG0</accession>
<gene>
    <name evidence="2" type="ORF">L873DRAFT_453279</name>
</gene>
<dbReference type="EMBL" id="ML120368">
    <property type="protein sequence ID" value="RPB02346.1"/>
    <property type="molecule type" value="Genomic_DNA"/>
</dbReference>
<evidence type="ECO:0000256" key="1">
    <source>
        <dbReference type="SAM" id="Phobius"/>
    </source>
</evidence>